<dbReference type="InterPro" id="IPR006689">
    <property type="entry name" value="Small_GTPase_ARF/SAR"/>
</dbReference>
<feature type="binding site" evidence="13">
    <location>
        <begin position="137"/>
        <end position="140"/>
    </location>
    <ligand>
        <name>GTP</name>
        <dbReference type="ChEBI" id="CHEBI:37565"/>
    </ligand>
</feature>
<dbReference type="PANTHER" id="PTHR11711">
    <property type="entry name" value="ADP RIBOSYLATION FACTOR-RELATED"/>
    <property type="match status" value="1"/>
</dbReference>
<dbReference type="InterPro" id="IPR027417">
    <property type="entry name" value="P-loop_NTPase"/>
</dbReference>
<evidence type="ECO:0000256" key="5">
    <source>
        <dbReference type="ARBA" id="ARBA00022741"/>
    </source>
</evidence>
<dbReference type="CDD" id="cd00878">
    <property type="entry name" value="Arf_Arl"/>
    <property type="match status" value="1"/>
</dbReference>
<gene>
    <name evidence="15" type="ORF">RDB_LOCUS66547</name>
</gene>
<keyword evidence="14" id="KW-0460">Magnesium</keyword>
<evidence type="ECO:0000256" key="4">
    <source>
        <dbReference type="ARBA" id="ARBA00022707"/>
    </source>
</evidence>
<dbReference type="FunFam" id="3.40.50.300:FF:003500">
    <property type="entry name" value="ADP-ribosylation factor 1"/>
    <property type="match status" value="1"/>
</dbReference>
<evidence type="ECO:0000256" key="11">
    <source>
        <dbReference type="ARBA" id="ARBA00053326"/>
    </source>
</evidence>
<dbReference type="GO" id="GO:0015031">
    <property type="term" value="P:protein transport"/>
    <property type="evidence" value="ECO:0007669"/>
    <property type="project" value="UniProtKB-KW"/>
</dbReference>
<dbReference type="Gene3D" id="3.40.50.300">
    <property type="entry name" value="P-loop containing nucleotide triphosphate hydrolases"/>
    <property type="match status" value="1"/>
</dbReference>
<evidence type="ECO:0000256" key="1">
    <source>
        <dbReference type="ARBA" id="ARBA00004555"/>
    </source>
</evidence>
<feature type="binding site" evidence="14">
    <location>
        <position position="30"/>
    </location>
    <ligand>
        <name>Mg(2+)</name>
        <dbReference type="ChEBI" id="CHEBI:18420"/>
    </ligand>
</feature>
<sequence>MLPELLGRLFPGKKNEKRVFIAGLDSAGKTTFLYRMLLGEIVTTIPTIGFNVETIKAPTSGRRGALWLTCWDVGGCDKIRPLLRHYTTGTEALIWILDSNDQERLPEAIEELKAMLYMVGDGGGQSAGPVPCLILANKQDIKGAMKLDELRIKMAPVISTRPSCAVFATSLTSDDFSSTITPAMDWLYDTLGGEQPKDRYHIQDSNSAAQVVEGLAEKLNSWVERASTDVPPAKFLEAFEAINLPSWDHYTHIRIAYTILCMHGRQKGKTMIFDGIEGYIKTSTQTTGRTFHVTMTYFWIQIVHFGMQSMPGGDTQASHGANEDFCRFLLLNPYVADGNLWADYYSKDVIMTPNAKENMVLPDRKSLPNLVARDFIRK</sequence>
<organism evidence="15 16">
    <name type="scientific">Rhizoctonia solani</name>
    <dbReference type="NCBI Taxonomy" id="456999"/>
    <lineage>
        <taxon>Eukaryota</taxon>
        <taxon>Fungi</taxon>
        <taxon>Dikarya</taxon>
        <taxon>Basidiomycota</taxon>
        <taxon>Agaricomycotina</taxon>
        <taxon>Agaricomycetes</taxon>
        <taxon>Cantharellales</taxon>
        <taxon>Ceratobasidiaceae</taxon>
        <taxon>Rhizoctonia</taxon>
    </lineage>
</organism>
<keyword evidence="3" id="KW-0813">Transport</keyword>
<dbReference type="GO" id="GO:0016192">
    <property type="term" value="P:vesicle-mediated transport"/>
    <property type="evidence" value="ECO:0007669"/>
    <property type="project" value="UniProtKB-KW"/>
</dbReference>
<dbReference type="GO" id="GO:0046872">
    <property type="term" value="F:metal ion binding"/>
    <property type="evidence" value="ECO:0007669"/>
    <property type="project" value="UniProtKB-KW"/>
</dbReference>
<keyword evidence="8" id="KW-0333">Golgi apparatus</keyword>
<name>A0A8H3DY01_9AGAM</name>
<evidence type="ECO:0000256" key="9">
    <source>
        <dbReference type="ARBA" id="ARBA00023134"/>
    </source>
</evidence>
<feature type="binding site" evidence="13">
    <location>
        <begin position="23"/>
        <end position="30"/>
    </location>
    <ligand>
        <name>GTP</name>
        <dbReference type="ChEBI" id="CHEBI:37565"/>
    </ligand>
</feature>
<dbReference type="Pfam" id="PF00025">
    <property type="entry name" value="Arf"/>
    <property type="match status" value="1"/>
</dbReference>
<dbReference type="PROSITE" id="PS51417">
    <property type="entry name" value="ARF"/>
    <property type="match status" value="1"/>
</dbReference>
<keyword evidence="6" id="KW-0931">ER-Golgi transport</keyword>
<dbReference type="GO" id="GO:0005794">
    <property type="term" value="C:Golgi apparatus"/>
    <property type="evidence" value="ECO:0007669"/>
    <property type="project" value="UniProtKB-SubCell"/>
</dbReference>
<keyword evidence="14" id="KW-0479">Metal-binding</keyword>
<dbReference type="GO" id="GO:0003924">
    <property type="term" value="F:GTPase activity"/>
    <property type="evidence" value="ECO:0007669"/>
    <property type="project" value="InterPro"/>
</dbReference>
<proteinExistence type="inferred from homology"/>
<comment type="caution">
    <text evidence="15">The sequence shown here is derived from an EMBL/GenBank/DDBJ whole genome shotgun (WGS) entry which is preliminary data.</text>
</comment>
<evidence type="ECO:0000256" key="2">
    <source>
        <dbReference type="ARBA" id="ARBA00010290"/>
    </source>
</evidence>
<dbReference type="InterPro" id="IPR024156">
    <property type="entry name" value="Small_GTPase_ARF"/>
</dbReference>
<keyword evidence="5 13" id="KW-0547">Nucleotide-binding</keyword>
<evidence type="ECO:0000256" key="14">
    <source>
        <dbReference type="PIRSR" id="PIRSR606689-2"/>
    </source>
</evidence>
<protein>
    <recommendedName>
        <fullName evidence="12">ADP-ribosylation factor</fullName>
    </recommendedName>
</protein>
<dbReference type="Proteomes" id="UP000663827">
    <property type="component" value="Unassembled WGS sequence"/>
</dbReference>
<feature type="binding site" evidence="13">
    <location>
        <position position="75"/>
    </location>
    <ligand>
        <name>GTP</name>
        <dbReference type="ChEBI" id="CHEBI:37565"/>
    </ligand>
</feature>
<keyword evidence="7" id="KW-0653">Protein transport</keyword>
<evidence type="ECO:0000256" key="12">
    <source>
        <dbReference type="ARBA" id="ARBA00070396"/>
    </source>
</evidence>
<keyword evidence="9 13" id="KW-0342">GTP-binding</keyword>
<comment type="similarity">
    <text evidence="2">Belongs to the small GTPase superfamily. Arf family.</text>
</comment>
<evidence type="ECO:0000256" key="10">
    <source>
        <dbReference type="ARBA" id="ARBA00023288"/>
    </source>
</evidence>
<dbReference type="SMART" id="SM00177">
    <property type="entry name" value="ARF"/>
    <property type="match status" value="1"/>
</dbReference>
<evidence type="ECO:0000313" key="16">
    <source>
        <dbReference type="Proteomes" id="UP000663827"/>
    </source>
</evidence>
<dbReference type="AlphaFoldDB" id="A0A8H3DY01"/>
<evidence type="ECO:0000313" key="15">
    <source>
        <dbReference type="EMBL" id="CAE7133524.1"/>
    </source>
</evidence>
<evidence type="ECO:0000256" key="13">
    <source>
        <dbReference type="PIRSR" id="PIRSR606689-1"/>
    </source>
</evidence>
<accession>A0A8H3DY01</accession>
<evidence type="ECO:0000256" key="7">
    <source>
        <dbReference type="ARBA" id="ARBA00022927"/>
    </source>
</evidence>
<keyword evidence="4" id="KW-0519">Myristate</keyword>
<comment type="function">
    <text evidence="11">GTP-binding protein involved in protein trafficking; may modulate vesicle budding and uncoating within the Golgi apparatus.</text>
</comment>
<feature type="binding site" evidence="14">
    <location>
        <position position="47"/>
    </location>
    <ligand>
        <name>Mg(2+)</name>
        <dbReference type="ChEBI" id="CHEBI:18420"/>
    </ligand>
</feature>
<dbReference type="SUPFAM" id="SSF52540">
    <property type="entry name" value="P-loop containing nucleoside triphosphate hydrolases"/>
    <property type="match status" value="1"/>
</dbReference>
<dbReference type="GO" id="GO:0005525">
    <property type="term" value="F:GTP binding"/>
    <property type="evidence" value="ECO:0007669"/>
    <property type="project" value="UniProtKB-KW"/>
</dbReference>
<evidence type="ECO:0000256" key="8">
    <source>
        <dbReference type="ARBA" id="ARBA00023034"/>
    </source>
</evidence>
<dbReference type="SMART" id="SM00178">
    <property type="entry name" value="SAR"/>
    <property type="match status" value="1"/>
</dbReference>
<reference evidence="15" key="1">
    <citation type="submission" date="2021-01" db="EMBL/GenBank/DDBJ databases">
        <authorList>
            <person name="Kaushik A."/>
        </authorList>
    </citation>
    <scope>NUCLEOTIDE SEQUENCE</scope>
    <source>
        <strain evidence="15">AG5</strain>
    </source>
</reference>
<evidence type="ECO:0000256" key="6">
    <source>
        <dbReference type="ARBA" id="ARBA00022892"/>
    </source>
</evidence>
<comment type="subcellular location">
    <subcellularLocation>
        <location evidence="1">Golgi apparatus</location>
    </subcellularLocation>
</comment>
<dbReference type="EMBL" id="CAJNJQ010001334">
    <property type="protein sequence ID" value="CAE7133524.1"/>
    <property type="molecule type" value="Genomic_DNA"/>
</dbReference>
<evidence type="ECO:0000256" key="3">
    <source>
        <dbReference type="ARBA" id="ARBA00022448"/>
    </source>
</evidence>
<keyword evidence="10" id="KW-0449">Lipoprotein</keyword>